<dbReference type="AlphaFoldDB" id="A0A914PTC7"/>
<organism evidence="2 3">
    <name type="scientific">Panagrolaimus davidi</name>
    <dbReference type="NCBI Taxonomy" id="227884"/>
    <lineage>
        <taxon>Eukaryota</taxon>
        <taxon>Metazoa</taxon>
        <taxon>Ecdysozoa</taxon>
        <taxon>Nematoda</taxon>
        <taxon>Chromadorea</taxon>
        <taxon>Rhabditida</taxon>
        <taxon>Tylenchina</taxon>
        <taxon>Panagrolaimomorpha</taxon>
        <taxon>Panagrolaimoidea</taxon>
        <taxon>Panagrolaimidae</taxon>
        <taxon>Panagrolaimus</taxon>
    </lineage>
</organism>
<dbReference type="Gene3D" id="2.30.40.10">
    <property type="entry name" value="Urease, subunit C, domain 1"/>
    <property type="match status" value="1"/>
</dbReference>
<proteinExistence type="predicted"/>
<protein>
    <submittedName>
        <fullName evidence="3">N-acetylglucosamine-6-phosphate deacetylase</fullName>
    </submittedName>
</protein>
<dbReference type="SUPFAM" id="SSF51338">
    <property type="entry name" value="Composite domain of metallo-dependent hydrolases"/>
    <property type="match status" value="1"/>
</dbReference>
<accession>A0A914PTC7</accession>
<dbReference type="InterPro" id="IPR011059">
    <property type="entry name" value="Metal-dep_hydrolase_composite"/>
</dbReference>
<evidence type="ECO:0000313" key="2">
    <source>
        <dbReference type="Proteomes" id="UP000887578"/>
    </source>
</evidence>
<reference evidence="3" key="1">
    <citation type="submission" date="2022-11" db="UniProtKB">
        <authorList>
            <consortium name="WormBaseParasite"/>
        </authorList>
    </citation>
    <scope>IDENTIFICATION</scope>
</reference>
<sequence length="82" mass="9559">MYIPFYSELLKTTTLNDQLIHFLNCKLLHNDELINWDLMVLNGKVVNPEKMFFEEKRQADVKVDCNGMILSPGFIDIQLNGK</sequence>
<dbReference type="GO" id="GO:0006046">
    <property type="term" value="P:N-acetylglucosamine catabolic process"/>
    <property type="evidence" value="ECO:0007669"/>
    <property type="project" value="TreeGrafter"/>
</dbReference>
<dbReference type="PANTHER" id="PTHR11113:SF14">
    <property type="entry name" value="N-ACETYLGLUCOSAMINE-6-PHOSPHATE DEACETYLASE"/>
    <property type="match status" value="1"/>
</dbReference>
<dbReference type="PANTHER" id="PTHR11113">
    <property type="entry name" value="N-ACETYLGLUCOSAMINE-6-PHOSPHATE DEACETYLASE"/>
    <property type="match status" value="1"/>
</dbReference>
<name>A0A914PTC7_9BILA</name>
<dbReference type="WBParaSite" id="PDA_v2.g21947.t1">
    <property type="protein sequence ID" value="PDA_v2.g21947.t1"/>
    <property type="gene ID" value="PDA_v2.g21947"/>
</dbReference>
<keyword evidence="2" id="KW-1185">Reference proteome</keyword>
<evidence type="ECO:0000256" key="1">
    <source>
        <dbReference type="ARBA" id="ARBA00022801"/>
    </source>
</evidence>
<dbReference type="Proteomes" id="UP000887578">
    <property type="component" value="Unplaced"/>
</dbReference>
<evidence type="ECO:0000313" key="3">
    <source>
        <dbReference type="WBParaSite" id="PDA_v2.g21947.t1"/>
    </source>
</evidence>
<dbReference type="GO" id="GO:0008448">
    <property type="term" value="F:N-acetylglucosamine-6-phosphate deacetylase activity"/>
    <property type="evidence" value="ECO:0007669"/>
    <property type="project" value="TreeGrafter"/>
</dbReference>
<keyword evidence="1" id="KW-0378">Hydrolase</keyword>